<dbReference type="Proteomes" id="UP000613768">
    <property type="component" value="Unassembled WGS sequence"/>
</dbReference>
<organism evidence="1 2">
    <name type="scientific">Pseudomarimonas arenosa</name>
    <dbReference type="NCBI Taxonomy" id="2774145"/>
    <lineage>
        <taxon>Bacteria</taxon>
        <taxon>Pseudomonadati</taxon>
        <taxon>Pseudomonadota</taxon>
        <taxon>Gammaproteobacteria</taxon>
        <taxon>Lysobacterales</taxon>
        <taxon>Lysobacteraceae</taxon>
        <taxon>Pseudomarimonas</taxon>
    </lineage>
</organism>
<gene>
    <name evidence="1" type="ORF">IFO71_02590</name>
</gene>
<proteinExistence type="predicted"/>
<accession>A0AAW3ZFE2</accession>
<protein>
    <submittedName>
        <fullName evidence="1">Uncharacterized protein</fullName>
    </submittedName>
</protein>
<evidence type="ECO:0000313" key="1">
    <source>
        <dbReference type="EMBL" id="MBD8524618.1"/>
    </source>
</evidence>
<dbReference type="EMBL" id="JACYTR010000003">
    <property type="protein sequence ID" value="MBD8524618.1"/>
    <property type="molecule type" value="Genomic_DNA"/>
</dbReference>
<dbReference type="RefSeq" id="WP_192027963.1">
    <property type="nucleotide sequence ID" value="NZ_JACYTR010000003.1"/>
</dbReference>
<comment type="caution">
    <text evidence="1">The sequence shown here is derived from an EMBL/GenBank/DDBJ whole genome shotgun (WGS) entry which is preliminary data.</text>
</comment>
<name>A0AAW3ZFE2_9GAMM</name>
<sequence length="100" mass="10968">MSSMFGRSGAAQAQSRKQISKPLRFMFEPCLKASILLQVVGENQKGWLDEDAPLTTGCALDALLPCSRPPHTGQRLLVREYTAAVESEQVWASSLAMNDE</sequence>
<dbReference type="AlphaFoldDB" id="A0AAW3ZFE2"/>
<keyword evidence="2" id="KW-1185">Reference proteome</keyword>
<evidence type="ECO:0000313" key="2">
    <source>
        <dbReference type="Proteomes" id="UP000613768"/>
    </source>
</evidence>
<reference evidence="1 2" key="1">
    <citation type="submission" date="2020-09" db="EMBL/GenBank/DDBJ databases">
        <title>Pseudoxanthomonas sp. CAU 1598 isolated from sand of Yaerae Beach.</title>
        <authorList>
            <person name="Kim W."/>
        </authorList>
    </citation>
    <scope>NUCLEOTIDE SEQUENCE [LARGE SCALE GENOMIC DNA]</scope>
    <source>
        <strain evidence="1 2">CAU 1598</strain>
    </source>
</reference>